<evidence type="ECO:0000313" key="4">
    <source>
        <dbReference type="Proteomes" id="UP000005408"/>
    </source>
</evidence>
<feature type="signal peptide" evidence="2">
    <location>
        <begin position="1"/>
        <end position="19"/>
    </location>
</feature>
<dbReference type="EnsemblMetazoa" id="G18340.2">
    <property type="protein sequence ID" value="G18340.2:cds"/>
    <property type="gene ID" value="G18340"/>
</dbReference>
<dbReference type="EnsemblMetazoa" id="G18340.1">
    <property type="protein sequence ID" value="G18340.1:cds"/>
    <property type="gene ID" value="G18340"/>
</dbReference>
<feature type="chain" id="PRO_5042431060" evidence="2">
    <location>
        <begin position="20"/>
        <end position="116"/>
    </location>
</feature>
<reference evidence="3" key="1">
    <citation type="submission" date="2022-08" db="UniProtKB">
        <authorList>
            <consortium name="EnsemblMetazoa"/>
        </authorList>
    </citation>
    <scope>IDENTIFICATION</scope>
    <source>
        <strain evidence="3">05x7-T-G4-1.051#20</strain>
    </source>
</reference>
<keyword evidence="1" id="KW-0812">Transmembrane</keyword>
<evidence type="ECO:0000313" key="3">
    <source>
        <dbReference type="EnsemblMetazoa" id="G18340.1:cds"/>
    </source>
</evidence>
<organism evidence="3 4">
    <name type="scientific">Magallana gigas</name>
    <name type="common">Pacific oyster</name>
    <name type="synonym">Crassostrea gigas</name>
    <dbReference type="NCBI Taxonomy" id="29159"/>
    <lineage>
        <taxon>Eukaryota</taxon>
        <taxon>Metazoa</taxon>
        <taxon>Spiralia</taxon>
        <taxon>Lophotrochozoa</taxon>
        <taxon>Mollusca</taxon>
        <taxon>Bivalvia</taxon>
        <taxon>Autobranchia</taxon>
        <taxon>Pteriomorphia</taxon>
        <taxon>Ostreida</taxon>
        <taxon>Ostreoidea</taxon>
        <taxon>Ostreidae</taxon>
        <taxon>Magallana</taxon>
    </lineage>
</organism>
<feature type="transmembrane region" description="Helical" evidence="1">
    <location>
        <begin position="35"/>
        <end position="54"/>
    </location>
</feature>
<proteinExistence type="predicted"/>
<evidence type="ECO:0000256" key="2">
    <source>
        <dbReference type="SAM" id="SignalP"/>
    </source>
</evidence>
<evidence type="ECO:0000256" key="1">
    <source>
        <dbReference type="SAM" id="Phobius"/>
    </source>
</evidence>
<sequence length="116" mass="12835">MNGLLCVFAISFFLVTTNGQCPDNAESLESLKISLAVFVGISTILTILNTYFFIKLRLRDKSRTKTDIPNVIISHRGGNEPNAETYTELGNMASGDSVNQYESISRQENNINTTII</sequence>
<keyword evidence="1" id="KW-1133">Transmembrane helix</keyword>
<dbReference type="OrthoDB" id="6210447at2759"/>
<dbReference type="AlphaFoldDB" id="A0A8W8JBJ5"/>
<name>A0A8W8JBJ5_MAGGI</name>
<protein>
    <submittedName>
        <fullName evidence="3">Uncharacterized protein</fullName>
    </submittedName>
</protein>
<dbReference type="Proteomes" id="UP000005408">
    <property type="component" value="Unassembled WGS sequence"/>
</dbReference>
<keyword evidence="4" id="KW-1185">Reference proteome</keyword>
<keyword evidence="2" id="KW-0732">Signal</keyword>
<keyword evidence="1" id="KW-0472">Membrane</keyword>
<accession>A0A8W8JBJ5</accession>